<dbReference type="Proteomes" id="UP000426027">
    <property type="component" value="Chromosome"/>
</dbReference>
<gene>
    <name evidence="1" type="ORF">GLV81_00720</name>
</gene>
<dbReference type="KEGG" id="fls:GLV81_00720"/>
<accession>A0A6I6GW18</accession>
<proteinExistence type="predicted"/>
<dbReference type="RefSeq" id="WP_157475951.1">
    <property type="nucleotide sequence ID" value="NZ_CP046566.1"/>
</dbReference>
<organism evidence="1 2">
    <name type="scientific">Phnomibacter ginsenosidimutans</name>
    <dbReference type="NCBI Taxonomy" id="2676868"/>
    <lineage>
        <taxon>Bacteria</taxon>
        <taxon>Pseudomonadati</taxon>
        <taxon>Bacteroidota</taxon>
        <taxon>Chitinophagia</taxon>
        <taxon>Chitinophagales</taxon>
        <taxon>Chitinophagaceae</taxon>
        <taxon>Phnomibacter</taxon>
    </lineage>
</organism>
<keyword evidence="2" id="KW-1185">Reference proteome</keyword>
<evidence type="ECO:0000313" key="1">
    <source>
        <dbReference type="EMBL" id="QGW26821.1"/>
    </source>
</evidence>
<evidence type="ECO:0000313" key="2">
    <source>
        <dbReference type="Proteomes" id="UP000426027"/>
    </source>
</evidence>
<name>A0A6I6GW18_9BACT</name>
<sequence length="136" mass="15818">MRSYRWIIIAFTVVASIYWTKTLLIDGQDEVSIYDLPKQLEEERSSCIVYPVDGTSMEIYALTKTAAEEDRLYLIAKDIDVTIPPRYHVLKDSGYVLQVFGQYYHGKGIPAQYMYVQPKPPRLRVFLYDSVALIRQ</sequence>
<reference evidence="1 2" key="1">
    <citation type="submission" date="2019-11" db="EMBL/GenBank/DDBJ databases">
        <authorList>
            <person name="Im W.T."/>
        </authorList>
    </citation>
    <scope>NUCLEOTIDE SEQUENCE [LARGE SCALE GENOMIC DNA]</scope>
    <source>
        <strain evidence="1 2">SB-02</strain>
    </source>
</reference>
<dbReference type="EMBL" id="CP046566">
    <property type="protein sequence ID" value="QGW26821.1"/>
    <property type="molecule type" value="Genomic_DNA"/>
</dbReference>
<protein>
    <submittedName>
        <fullName evidence="1">Uncharacterized protein</fullName>
    </submittedName>
</protein>
<dbReference type="AlphaFoldDB" id="A0A6I6GW18"/>